<dbReference type="AlphaFoldDB" id="A0A8T4GYV1"/>
<dbReference type="RefSeq" id="WP_209490576.1">
    <property type="nucleotide sequence ID" value="NZ_JAGGLC010000001.1"/>
</dbReference>
<evidence type="ECO:0000313" key="4">
    <source>
        <dbReference type="Proteomes" id="UP000823736"/>
    </source>
</evidence>
<sequence length="199" mass="21576">MSPRSVLSVLALVVAISLIGAPLTMHDWGEKAAIHAEPIENTSGVPEETRVLQYESLSPNAQQAIRVAIQRGGVTIYGTEDWPKEFSYTDVLGRCVVVYEGQSYRVTTAGGPGVGTNPVERTALQLPFVGYGLFLLYVERQTDRDDLSPRTSGAFVAVGASFHLLGPEFDFWMLGPVGYSALGVVGFLVIGWWSIRDAL</sequence>
<evidence type="ECO:0000259" key="2">
    <source>
        <dbReference type="Pfam" id="PF25934"/>
    </source>
</evidence>
<dbReference type="OrthoDB" id="312382at2157"/>
<comment type="caution">
    <text evidence="3">The sequence shown here is derived from an EMBL/GenBank/DDBJ whole genome shotgun (WGS) entry which is preliminary data.</text>
</comment>
<feature type="transmembrane region" description="Helical" evidence="1">
    <location>
        <begin position="171"/>
        <end position="195"/>
    </location>
</feature>
<accession>A0A8T4GYV1</accession>
<proteinExistence type="predicted"/>
<name>A0A8T4GYV1_9EURY</name>
<organism evidence="3 4">
    <name type="scientific">Halolamina salifodinae</name>
    <dbReference type="NCBI Taxonomy" id="1202767"/>
    <lineage>
        <taxon>Archaea</taxon>
        <taxon>Methanobacteriati</taxon>
        <taxon>Methanobacteriota</taxon>
        <taxon>Stenosarchaea group</taxon>
        <taxon>Halobacteria</taxon>
        <taxon>Halobacteriales</taxon>
        <taxon>Haloferacaceae</taxon>
    </lineage>
</organism>
<dbReference type="Proteomes" id="UP000823736">
    <property type="component" value="Unassembled WGS sequence"/>
</dbReference>
<evidence type="ECO:0000313" key="3">
    <source>
        <dbReference type="EMBL" id="MBP1986298.1"/>
    </source>
</evidence>
<evidence type="ECO:0000256" key="1">
    <source>
        <dbReference type="SAM" id="Phobius"/>
    </source>
</evidence>
<reference evidence="3" key="1">
    <citation type="submission" date="2021-03" db="EMBL/GenBank/DDBJ databases">
        <title>Genomic Encyclopedia of Type Strains, Phase IV (KMG-IV): sequencing the most valuable type-strain genomes for metagenomic binning, comparative biology and taxonomic classification.</title>
        <authorList>
            <person name="Goeker M."/>
        </authorList>
    </citation>
    <scope>NUCLEOTIDE SEQUENCE</scope>
    <source>
        <strain evidence="3">DSM 26232</strain>
    </source>
</reference>
<protein>
    <recommendedName>
        <fullName evidence="2">DUF7979 domain-containing protein</fullName>
    </recommendedName>
</protein>
<dbReference type="EMBL" id="JAGGLC010000001">
    <property type="protein sequence ID" value="MBP1986298.1"/>
    <property type="molecule type" value="Genomic_DNA"/>
</dbReference>
<keyword evidence="1" id="KW-1133">Transmembrane helix</keyword>
<keyword evidence="4" id="KW-1185">Reference proteome</keyword>
<feature type="domain" description="DUF7979" evidence="2">
    <location>
        <begin position="41"/>
        <end position="107"/>
    </location>
</feature>
<keyword evidence="1" id="KW-0472">Membrane</keyword>
<dbReference type="InterPro" id="IPR058285">
    <property type="entry name" value="DUF7979"/>
</dbReference>
<gene>
    <name evidence="3" type="ORF">J2753_000771</name>
</gene>
<keyword evidence="1" id="KW-0812">Transmembrane</keyword>
<dbReference type="Pfam" id="PF25934">
    <property type="entry name" value="DUF7979"/>
    <property type="match status" value="1"/>
</dbReference>